<dbReference type="InterPro" id="IPR050282">
    <property type="entry name" value="Cycloisomerase_2"/>
</dbReference>
<dbReference type="Proteomes" id="UP000215145">
    <property type="component" value="Unassembled WGS sequence"/>
</dbReference>
<evidence type="ECO:0000313" key="3">
    <source>
        <dbReference type="EMBL" id="OXM16157.1"/>
    </source>
</evidence>
<sequence length="356" mass="38771">MNSSTTYAFVGSYAEPNGPGLYLYRWNEQELTLELLTDTDGLKNPTFLNIDASGGKVYAISEGQNNSGGKTGFAVSYRFNAAEGELEKINEAPTTDGPTCHIVRSPDGSRLIVVSYHNGMAGLMELQKDGRIGNRLDQPQHEGHSVNPERQDRPHPHSAMFSPDGKYVFVQDLGLDLIRTYKLEDDRMVPVADNSIHPGAGPRHLAFHPGGQYAYVINEVDSSVSVLAYDAAAGTLQELEHWPTLPEGFIGENTCAEIAVSTDGRFVYGSNRGHDSLVVYEVSEEGRKLSTIQHISTEGKHPRHFALLPGGGILLAANKDTNNIAVFKVDKESGKLSFTGNNLTVSQPVCIQPFQV</sequence>
<comment type="similarity">
    <text evidence="1">Belongs to the cycloisomerase 2 family.</text>
</comment>
<evidence type="ECO:0000256" key="2">
    <source>
        <dbReference type="SAM" id="MobiDB-lite"/>
    </source>
</evidence>
<dbReference type="RefSeq" id="WP_089523241.1">
    <property type="nucleotide sequence ID" value="NZ_NMUQ01000001.1"/>
</dbReference>
<dbReference type="AlphaFoldDB" id="A0A229P264"/>
<dbReference type="SUPFAM" id="SSF51004">
    <property type="entry name" value="C-terminal (heme d1) domain of cytochrome cd1-nitrite reductase"/>
    <property type="match status" value="1"/>
</dbReference>
<organism evidence="3 4">
    <name type="scientific">Paenibacillus herberti</name>
    <dbReference type="NCBI Taxonomy" id="1619309"/>
    <lineage>
        <taxon>Bacteria</taxon>
        <taxon>Bacillati</taxon>
        <taxon>Bacillota</taxon>
        <taxon>Bacilli</taxon>
        <taxon>Bacillales</taxon>
        <taxon>Paenibacillaceae</taxon>
        <taxon>Paenibacillus</taxon>
    </lineage>
</organism>
<dbReference type="InterPro" id="IPR015943">
    <property type="entry name" value="WD40/YVTN_repeat-like_dom_sf"/>
</dbReference>
<evidence type="ECO:0000256" key="1">
    <source>
        <dbReference type="ARBA" id="ARBA00005564"/>
    </source>
</evidence>
<dbReference type="Gene3D" id="2.130.10.10">
    <property type="entry name" value="YVTN repeat-like/Quinoprotein amine dehydrogenase"/>
    <property type="match status" value="1"/>
</dbReference>
<gene>
    <name evidence="3" type="ORF">CGZ75_05505</name>
</gene>
<dbReference type="InterPro" id="IPR011048">
    <property type="entry name" value="Haem_d1_sf"/>
</dbReference>
<reference evidence="3 4" key="1">
    <citation type="submission" date="2017-07" db="EMBL/GenBank/DDBJ databases">
        <title>Paenibacillus herberti R33 genome sequencing and assembly.</title>
        <authorList>
            <person name="Su W."/>
        </authorList>
    </citation>
    <scope>NUCLEOTIDE SEQUENCE [LARGE SCALE GENOMIC DNA]</scope>
    <source>
        <strain evidence="3 4">R33</strain>
    </source>
</reference>
<accession>A0A229P264</accession>
<dbReference type="OrthoDB" id="9790815at2"/>
<dbReference type="PANTHER" id="PTHR30344">
    <property type="entry name" value="6-PHOSPHOGLUCONOLACTONASE-RELATED"/>
    <property type="match status" value="1"/>
</dbReference>
<comment type="caution">
    <text evidence="3">The sequence shown here is derived from an EMBL/GenBank/DDBJ whole genome shotgun (WGS) entry which is preliminary data.</text>
</comment>
<dbReference type="Pfam" id="PF10282">
    <property type="entry name" value="Lactonase"/>
    <property type="match status" value="1"/>
</dbReference>
<feature type="region of interest" description="Disordered" evidence="2">
    <location>
        <begin position="133"/>
        <end position="162"/>
    </location>
</feature>
<dbReference type="InterPro" id="IPR019405">
    <property type="entry name" value="Lactonase_7-beta_prop"/>
</dbReference>
<feature type="compositionally biased region" description="Basic and acidic residues" evidence="2">
    <location>
        <begin position="133"/>
        <end position="155"/>
    </location>
</feature>
<protein>
    <submittedName>
        <fullName evidence="3">3-carboxymuconate cyclase</fullName>
    </submittedName>
</protein>
<dbReference type="EMBL" id="NMUQ01000001">
    <property type="protein sequence ID" value="OXM16157.1"/>
    <property type="molecule type" value="Genomic_DNA"/>
</dbReference>
<evidence type="ECO:0000313" key="4">
    <source>
        <dbReference type="Proteomes" id="UP000215145"/>
    </source>
</evidence>
<dbReference type="PANTHER" id="PTHR30344:SF1">
    <property type="entry name" value="6-PHOSPHOGLUCONOLACTONASE"/>
    <property type="match status" value="1"/>
</dbReference>
<keyword evidence="4" id="KW-1185">Reference proteome</keyword>
<name>A0A229P264_9BACL</name>
<dbReference type="GO" id="GO:0017057">
    <property type="term" value="F:6-phosphogluconolactonase activity"/>
    <property type="evidence" value="ECO:0007669"/>
    <property type="project" value="TreeGrafter"/>
</dbReference>
<proteinExistence type="inferred from homology"/>